<dbReference type="GO" id="GO:0034040">
    <property type="term" value="F:ATPase-coupled lipid transmembrane transporter activity"/>
    <property type="evidence" value="ECO:0007669"/>
    <property type="project" value="TreeGrafter"/>
</dbReference>
<keyword evidence="10 11" id="KW-0472">Membrane</keyword>
<dbReference type="CDD" id="cd18562">
    <property type="entry name" value="ABC_6TM_NdvA_beta-glucan_exporter_like"/>
    <property type="match status" value="1"/>
</dbReference>
<evidence type="ECO:0000256" key="10">
    <source>
        <dbReference type="ARBA" id="ARBA00023136"/>
    </source>
</evidence>
<evidence type="ECO:0000256" key="2">
    <source>
        <dbReference type="ARBA" id="ARBA00005417"/>
    </source>
</evidence>
<evidence type="ECO:0000259" key="12">
    <source>
        <dbReference type="PROSITE" id="PS50893"/>
    </source>
</evidence>
<dbReference type="RefSeq" id="WP_183502794.1">
    <property type="nucleotide sequence ID" value="NZ_BSPG01000008.1"/>
</dbReference>
<evidence type="ECO:0000256" key="5">
    <source>
        <dbReference type="ARBA" id="ARBA00022597"/>
    </source>
</evidence>
<dbReference type="PANTHER" id="PTHR24221:SF654">
    <property type="entry name" value="ATP-BINDING CASSETTE SUB-FAMILY B MEMBER 6"/>
    <property type="match status" value="1"/>
</dbReference>
<feature type="transmembrane region" description="Helical" evidence="11">
    <location>
        <begin position="135"/>
        <end position="155"/>
    </location>
</feature>
<dbReference type="Pfam" id="PF00005">
    <property type="entry name" value="ABC_tran"/>
    <property type="match status" value="1"/>
</dbReference>
<dbReference type="PROSITE" id="PS50929">
    <property type="entry name" value="ABC_TM1F"/>
    <property type="match status" value="1"/>
</dbReference>
<dbReference type="InterPro" id="IPR011527">
    <property type="entry name" value="ABC1_TM_dom"/>
</dbReference>
<dbReference type="PROSITE" id="PS50893">
    <property type="entry name" value="ABC_TRANSPORTER_2"/>
    <property type="match status" value="1"/>
</dbReference>
<gene>
    <name evidence="14" type="ORF">GGR33_001155</name>
</gene>
<dbReference type="PROSITE" id="PS00211">
    <property type="entry name" value="ABC_TRANSPORTER_1"/>
    <property type="match status" value="1"/>
</dbReference>
<evidence type="ECO:0000313" key="15">
    <source>
        <dbReference type="Proteomes" id="UP000517759"/>
    </source>
</evidence>
<evidence type="ECO:0000313" key="14">
    <source>
        <dbReference type="EMBL" id="MBB3901669.1"/>
    </source>
</evidence>
<dbReference type="InterPro" id="IPR027417">
    <property type="entry name" value="P-loop_NTPase"/>
</dbReference>
<evidence type="ECO:0000256" key="6">
    <source>
        <dbReference type="ARBA" id="ARBA00022692"/>
    </source>
</evidence>
<evidence type="ECO:0000256" key="11">
    <source>
        <dbReference type="SAM" id="Phobius"/>
    </source>
</evidence>
<feature type="domain" description="ABC transporter" evidence="12">
    <location>
        <begin position="342"/>
        <end position="576"/>
    </location>
</feature>
<organism evidence="14 15">
    <name type="scientific">Methylobacterium brachythecii</name>
    <dbReference type="NCBI Taxonomy" id="1176177"/>
    <lineage>
        <taxon>Bacteria</taxon>
        <taxon>Pseudomonadati</taxon>
        <taxon>Pseudomonadota</taxon>
        <taxon>Alphaproteobacteria</taxon>
        <taxon>Hyphomicrobiales</taxon>
        <taxon>Methylobacteriaceae</taxon>
        <taxon>Methylobacterium</taxon>
    </lineage>
</organism>
<evidence type="ECO:0000256" key="8">
    <source>
        <dbReference type="ARBA" id="ARBA00022840"/>
    </source>
</evidence>
<dbReference type="AlphaFoldDB" id="A0A7W6F5U4"/>
<evidence type="ECO:0000256" key="3">
    <source>
        <dbReference type="ARBA" id="ARBA00022448"/>
    </source>
</evidence>
<dbReference type="PANTHER" id="PTHR24221">
    <property type="entry name" value="ATP-BINDING CASSETTE SUB-FAMILY B"/>
    <property type="match status" value="1"/>
</dbReference>
<protein>
    <submittedName>
        <fullName evidence="14">ATP-binding cassette subfamily B protein</fullName>
    </submittedName>
</protein>
<keyword evidence="7" id="KW-0547">Nucleotide-binding</keyword>
<dbReference type="InterPro" id="IPR003439">
    <property type="entry name" value="ABC_transporter-like_ATP-bd"/>
</dbReference>
<dbReference type="InterPro" id="IPR003593">
    <property type="entry name" value="AAA+_ATPase"/>
</dbReference>
<dbReference type="InterPro" id="IPR036640">
    <property type="entry name" value="ABC1_TM_sf"/>
</dbReference>
<dbReference type="Proteomes" id="UP000517759">
    <property type="component" value="Unassembled WGS sequence"/>
</dbReference>
<dbReference type="GO" id="GO:0005524">
    <property type="term" value="F:ATP binding"/>
    <property type="evidence" value="ECO:0007669"/>
    <property type="project" value="UniProtKB-KW"/>
</dbReference>
<evidence type="ECO:0000256" key="4">
    <source>
        <dbReference type="ARBA" id="ARBA00022475"/>
    </source>
</evidence>
<keyword evidence="6 11" id="KW-0812">Transmembrane</keyword>
<sequence>MSMIRLYARVMSLLKADRNLAIGLVAANVLLAVAAFAEPLIMGRIIDGLTHLTRGANAFATLVPWIGAWVVFGLFTIAAGVTIALHSDRLAHRNRLTTMANYFEHVLDLPIAFHSSNHSGRVLKAMLEGTNGMSWLWLGFFRDHFVSIVSLGVLLPLTLFINVWLGSILVVLVVVFTALTSFVMRRTLELQGEVEQYHSGLAAHASDALGNVAVIQSFTRAKAEKDAMHDIIRDLLKAQIPVLSWWALAAVATKASATLTMTAIFITGIYLHQHGSASVGEVVGFMSLATMLISRLDQVVSFVNSLFQQAPKMREFFDILDTVPSVRDRPGAKQVARFEGEVTFADVGFSYDGRRKALDGVSFSAAPGETVALVGTTGSGKSTTLGLLHRSFDPGTGSISIDGTDIRDIGLSSLRHNIGVVFQEPMLFARSIRENLQVGRPDATDAEMLDALERAQAGEFMARQLDGLDTVIGERGRSLSGGERQRLSIARALLKNPPVLILDEATSALDATTERKLQGALEEVMKDRTTFVIAHRLATIRNADRILVFHEGRIVESGTFDELVAEDGRFAELARAQFMAAQADAALEPDVDAIAA</sequence>
<dbReference type="InterPro" id="IPR039421">
    <property type="entry name" value="Type_1_exporter"/>
</dbReference>
<dbReference type="Pfam" id="PF00664">
    <property type="entry name" value="ABC_membrane"/>
    <property type="match status" value="1"/>
</dbReference>
<feature type="domain" description="ABC transmembrane type-1" evidence="13">
    <location>
        <begin position="22"/>
        <end position="308"/>
    </location>
</feature>
<comment type="caution">
    <text evidence="14">The sequence shown here is derived from an EMBL/GenBank/DDBJ whole genome shotgun (WGS) entry which is preliminary data.</text>
</comment>
<evidence type="ECO:0000256" key="9">
    <source>
        <dbReference type="ARBA" id="ARBA00022989"/>
    </source>
</evidence>
<feature type="transmembrane region" description="Helical" evidence="11">
    <location>
        <begin position="161"/>
        <end position="183"/>
    </location>
</feature>
<feature type="transmembrane region" description="Helical" evidence="11">
    <location>
        <begin position="61"/>
        <end position="85"/>
    </location>
</feature>
<dbReference type="FunFam" id="3.40.50.300:FF:000221">
    <property type="entry name" value="Multidrug ABC transporter ATP-binding protein"/>
    <property type="match status" value="1"/>
</dbReference>
<dbReference type="SUPFAM" id="SSF90123">
    <property type="entry name" value="ABC transporter transmembrane region"/>
    <property type="match status" value="1"/>
</dbReference>
<dbReference type="Gene3D" id="1.20.1560.10">
    <property type="entry name" value="ABC transporter type 1, transmembrane domain"/>
    <property type="match status" value="1"/>
</dbReference>
<dbReference type="SUPFAM" id="SSF52540">
    <property type="entry name" value="P-loop containing nucleoside triphosphate hydrolases"/>
    <property type="match status" value="1"/>
</dbReference>
<dbReference type="NCBIfam" id="NF010178">
    <property type="entry name" value="PRK13657.1"/>
    <property type="match status" value="1"/>
</dbReference>
<accession>A0A7W6F5U4</accession>
<dbReference type="SMART" id="SM00382">
    <property type="entry name" value="AAA"/>
    <property type="match status" value="1"/>
</dbReference>
<feature type="transmembrane region" description="Helical" evidence="11">
    <location>
        <begin position="243"/>
        <end position="271"/>
    </location>
</feature>
<keyword evidence="5" id="KW-0762">Sugar transport</keyword>
<keyword evidence="9 11" id="KW-1133">Transmembrane helix</keyword>
<dbReference type="GO" id="GO:0005886">
    <property type="term" value="C:plasma membrane"/>
    <property type="evidence" value="ECO:0007669"/>
    <property type="project" value="UniProtKB-SubCell"/>
</dbReference>
<reference evidence="14 15" key="1">
    <citation type="submission" date="2020-08" db="EMBL/GenBank/DDBJ databases">
        <title>Genomic Encyclopedia of Type Strains, Phase IV (KMG-IV): sequencing the most valuable type-strain genomes for metagenomic binning, comparative biology and taxonomic classification.</title>
        <authorList>
            <person name="Goeker M."/>
        </authorList>
    </citation>
    <scope>NUCLEOTIDE SEQUENCE [LARGE SCALE GENOMIC DNA]</scope>
    <source>
        <strain evidence="14 15">DSM 24105</strain>
    </source>
</reference>
<dbReference type="GO" id="GO:0140359">
    <property type="term" value="F:ABC-type transporter activity"/>
    <property type="evidence" value="ECO:0007669"/>
    <property type="project" value="InterPro"/>
</dbReference>
<evidence type="ECO:0000259" key="13">
    <source>
        <dbReference type="PROSITE" id="PS50929"/>
    </source>
</evidence>
<dbReference type="GO" id="GO:0016887">
    <property type="term" value="F:ATP hydrolysis activity"/>
    <property type="evidence" value="ECO:0007669"/>
    <property type="project" value="InterPro"/>
</dbReference>
<name>A0A7W6F5U4_9HYPH</name>
<proteinExistence type="inferred from homology"/>
<evidence type="ECO:0000256" key="1">
    <source>
        <dbReference type="ARBA" id="ARBA00004651"/>
    </source>
</evidence>
<dbReference type="Gene3D" id="3.40.50.300">
    <property type="entry name" value="P-loop containing nucleotide triphosphate hydrolases"/>
    <property type="match status" value="1"/>
</dbReference>
<keyword evidence="8 14" id="KW-0067">ATP-binding</keyword>
<dbReference type="EMBL" id="JACIDN010000002">
    <property type="protein sequence ID" value="MBB3901669.1"/>
    <property type="molecule type" value="Genomic_DNA"/>
</dbReference>
<comment type="subcellular location">
    <subcellularLocation>
        <location evidence="1">Cell membrane</location>
        <topology evidence="1">Multi-pass membrane protein</topology>
    </subcellularLocation>
</comment>
<keyword evidence="3" id="KW-0813">Transport</keyword>
<keyword evidence="4" id="KW-1003">Cell membrane</keyword>
<dbReference type="InterPro" id="IPR017871">
    <property type="entry name" value="ABC_transporter-like_CS"/>
</dbReference>
<evidence type="ECO:0000256" key="7">
    <source>
        <dbReference type="ARBA" id="ARBA00022741"/>
    </source>
</evidence>
<comment type="similarity">
    <text evidence="2">Belongs to the ABC transporter superfamily.</text>
</comment>